<evidence type="ECO:0000256" key="1">
    <source>
        <dbReference type="SAM" id="Phobius"/>
    </source>
</evidence>
<keyword evidence="1" id="KW-0472">Membrane</keyword>
<keyword evidence="1" id="KW-1133">Transmembrane helix</keyword>
<proteinExistence type="predicted"/>
<dbReference type="AlphaFoldDB" id="A0AAV5KBX7"/>
<feature type="transmembrane region" description="Helical" evidence="1">
    <location>
        <begin position="117"/>
        <end position="137"/>
    </location>
</feature>
<keyword evidence="3" id="KW-1185">Reference proteome</keyword>
<dbReference type="EMBL" id="BPVZ01000059">
    <property type="protein sequence ID" value="GKV22095.1"/>
    <property type="molecule type" value="Genomic_DNA"/>
</dbReference>
<protein>
    <submittedName>
        <fullName evidence="2">Uncharacterized protein</fullName>
    </submittedName>
</protein>
<evidence type="ECO:0000313" key="2">
    <source>
        <dbReference type="EMBL" id="GKV22095.1"/>
    </source>
</evidence>
<sequence length="349" mass="39855">MICVRANPFSSSSPSQFLLVANRYDPRIPFSTRRRRRGIRRRNGDLPLKKNIKFETLSDDDQNIRLVLDLEQISSLPSSKFRQLLNYSRDAYDDLRNFVTVDSYTRTLRVSCRKSTLQFLGGVFLCGFVVVFAFRVLRNLVMGFKARLRSRENVIVRRDRSLGGREVIVGIKGDNQQFKPLKARASPVQALGRGKMDYPLGVQVPEKLPKWWPESVANGGTVFNREYYQREANILTRVITDNRTSGKDISEEDIIQLRQICRTSGVRTSFDTTNTRDSFYRASIELVLNVCSWAPSHSTSVEVDDEDAREFIAGLAENVGLEKIRAARMVCAAVAARTRLRFLQAWVIC</sequence>
<dbReference type="PANTHER" id="PTHR35830">
    <property type="entry name" value="OS05G0299200 PROTEIN"/>
    <property type="match status" value="1"/>
</dbReference>
<accession>A0AAV5KBX7</accession>
<gene>
    <name evidence="2" type="ORF">SLEP1_g31994</name>
</gene>
<dbReference type="PANTHER" id="PTHR35830:SF1">
    <property type="entry name" value="OS05G0299200 PROTEIN"/>
    <property type="match status" value="1"/>
</dbReference>
<reference evidence="2 3" key="1">
    <citation type="journal article" date="2021" name="Commun. Biol.">
        <title>The genome of Shorea leprosula (Dipterocarpaceae) highlights the ecological relevance of drought in aseasonal tropical rainforests.</title>
        <authorList>
            <person name="Ng K.K.S."/>
            <person name="Kobayashi M.J."/>
            <person name="Fawcett J.A."/>
            <person name="Hatakeyama M."/>
            <person name="Paape T."/>
            <person name="Ng C.H."/>
            <person name="Ang C.C."/>
            <person name="Tnah L.H."/>
            <person name="Lee C.T."/>
            <person name="Nishiyama T."/>
            <person name="Sese J."/>
            <person name="O'Brien M.J."/>
            <person name="Copetti D."/>
            <person name="Mohd Noor M.I."/>
            <person name="Ong R.C."/>
            <person name="Putra M."/>
            <person name="Sireger I.Z."/>
            <person name="Indrioko S."/>
            <person name="Kosugi Y."/>
            <person name="Izuno A."/>
            <person name="Isagi Y."/>
            <person name="Lee S.L."/>
            <person name="Shimizu K.K."/>
        </authorList>
    </citation>
    <scope>NUCLEOTIDE SEQUENCE [LARGE SCALE GENOMIC DNA]</scope>
    <source>
        <strain evidence="2">214</strain>
    </source>
</reference>
<dbReference type="Proteomes" id="UP001054252">
    <property type="component" value="Unassembled WGS sequence"/>
</dbReference>
<comment type="caution">
    <text evidence="2">The sequence shown here is derived from an EMBL/GenBank/DDBJ whole genome shotgun (WGS) entry which is preliminary data.</text>
</comment>
<keyword evidence="1" id="KW-0812">Transmembrane</keyword>
<evidence type="ECO:0000313" key="3">
    <source>
        <dbReference type="Proteomes" id="UP001054252"/>
    </source>
</evidence>
<name>A0AAV5KBX7_9ROSI</name>
<organism evidence="2 3">
    <name type="scientific">Rubroshorea leprosula</name>
    <dbReference type="NCBI Taxonomy" id="152421"/>
    <lineage>
        <taxon>Eukaryota</taxon>
        <taxon>Viridiplantae</taxon>
        <taxon>Streptophyta</taxon>
        <taxon>Embryophyta</taxon>
        <taxon>Tracheophyta</taxon>
        <taxon>Spermatophyta</taxon>
        <taxon>Magnoliopsida</taxon>
        <taxon>eudicotyledons</taxon>
        <taxon>Gunneridae</taxon>
        <taxon>Pentapetalae</taxon>
        <taxon>rosids</taxon>
        <taxon>malvids</taxon>
        <taxon>Malvales</taxon>
        <taxon>Dipterocarpaceae</taxon>
        <taxon>Rubroshorea</taxon>
    </lineage>
</organism>